<accession>A0AAV9PPX2</accession>
<gene>
    <name evidence="2" type="ORF">LTR77_001437</name>
</gene>
<keyword evidence="1" id="KW-0812">Transmembrane</keyword>
<keyword evidence="3" id="KW-1185">Reference proteome</keyword>
<reference evidence="2 3" key="1">
    <citation type="submission" date="2023-08" db="EMBL/GenBank/DDBJ databases">
        <title>Black Yeasts Isolated from many extreme environments.</title>
        <authorList>
            <person name="Coleine C."/>
            <person name="Stajich J.E."/>
            <person name="Selbmann L."/>
        </authorList>
    </citation>
    <scope>NUCLEOTIDE SEQUENCE [LARGE SCALE GENOMIC DNA]</scope>
    <source>
        <strain evidence="2 3">CCFEE 5935</strain>
    </source>
</reference>
<evidence type="ECO:0000313" key="2">
    <source>
        <dbReference type="EMBL" id="KAK5174357.1"/>
    </source>
</evidence>
<protein>
    <submittedName>
        <fullName evidence="2">Uncharacterized protein</fullName>
    </submittedName>
</protein>
<name>A0AAV9PPX2_9PEZI</name>
<dbReference type="Proteomes" id="UP001337655">
    <property type="component" value="Unassembled WGS sequence"/>
</dbReference>
<keyword evidence="1" id="KW-1133">Transmembrane helix</keyword>
<keyword evidence="1" id="KW-0472">Membrane</keyword>
<dbReference type="AlphaFoldDB" id="A0AAV9PPX2"/>
<dbReference type="EMBL" id="JAVRRT010000002">
    <property type="protein sequence ID" value="KAK5174357.1"/>
    <property type="molecule type" value="Genomic_DNA"/>
</dbReference>
<organism evidence="2 3">
    <name type="scientific">Saxophila tyrrhenica</name>
    <dbReference type="NCBI Taxonomy" id="1690608"/>
    <lineage>
        <taxon>Eukaryota</taxon>
        <taxon>Fungi</taxon>
        <taxon>Dikarya</taxon>
        <taxon>Ascomycota</taxon>
        <taxon>Pezizomycotina</taxon>
        <taxon>Dothideomycetes</taxon>
        <taxon>Dothideomycetidae</taxon>
        <taxon>Mycosphaerellales</taxon>
        <taxon>Extremaceae</taxon>
        <taxon>Saxophila</taxon>
    </lineage>
</organism>
<dbReference type="RefSeq" id="XP_064663026.1">
    <property type="nucleotide sequence ID" value="XM_064798699.1"/>
</dbReference>
<feature type="transmembrane region" description="Helical" evidence="1">
    <location>
        <begin position="25"/>
        <end position="48"/>
    </location>
</feature>
<dbReference type="GeneID" id="89922785"/>
<sequence length="405" mass="44803">MVLESDAAASIGVIVGLFKSLKTPLVFIGSVSAVATVFSGLLGGMDILRHPMPGIMYDTSLLGDDSLTKLEGGVDFKAYYPENAIAHGCWKESPEIPDKGHKTISLSSAARRGLREDQYHMAQSNVMDRPDCRQLKRVTVKATLLVEVWDNVDAEWDIGRCVARGAAAVACASQKSVPVGQFTDSADSEWVMELNDDTIESCLKLLPPEQKPKLRWHADDGPEHTWHGDEWNSFPKPDLYRDLDYHLTGPAYPQPPPNLKPVERRANSPYLELKSLFSAQPHPDDLDDTIGEGAMVLHKHMSTDAILRARALHTAMSTIMDARAPPSTRWLFFKPKTVSKIELVKSLHDRVAEDSTDHDKRGLEALSTGAVVRAVRERLQAGNVGEEEMHLADWVITRVRGGDDK</sequence>
<evidence type="ECO:0000256" key="1">
    <source>
        <dbReference type="SAM" id="Phobius"/>
    </source>
</evidence>
<evidence type="ECO:0000313" key="3">
    <source>
        <dbReference type="Proteomes" id="UP001337655"/>
    </source>
</evidence>
<comment type="caution">
    <text evidence="2">The sequence shown here is derived from an EMBL/GenBank/DDBJ whole genome shotgun (WGS) entry which is preliminary data.</text>
</comment>
<proteinExistence type="predicted"/>